<dbReference type="Pfam" id="PF12787">
    <property type="entry name" value="EcsC"/>
    <property type="match status" value="1"/>
</dbReference>
<protein>
    <submittedName>
        <fullName evidence="1">Protein EcsC</fullName>
    </submittedName>
</protein>
<dbReference type="Proteomes" id="UP000199087">
    <property type="component" value="Unassembled WGS sequence"/>
</dbReference>
<proteinExistence type="predicted"/>
<sequence>MMPLSDREQTVLNEIKAWENNLFSYESNDFQLTYEKYLERSFNLLPEKVQKSFFSLIDNWLFHLHGMIQGSQLQMDAKERILSSCRIFRKDLNKIEDLKSLEIDQLQYIAEQQIARHRLYSFVQGGLAGTGGTVLLGADIPAMAVINLRVVQLIAMSYGFEVNTPYEMMTSIKVFHTATLPARFKKENWMLLMGELDGSDQHYFYEGSEEIINITWLEQPAQQLFKAMVIALFRKKLVQGIPLVSMAIGAGANYQLTRKVTDLAQKYYQLRYLHEKEVISGEHSRT</sequence>
<name>A0A0U1P2R6_9BACI</name>
<gene>
    <name evidence="1" type="ORF">BN000_04425</name>
</gene>
<reference evidence="2" key="1">
    <citation type="submission" date="2015-05" db="EMBL/GenBank/DDBJ databases">
        <authorList>
            <person name="Urmite Genomes"/>
        </authorList>
    </citation>
    <scope>NUCLEOTIDE SEQUENCE [LARGE SCALE GENOMIC DNA]</scope>
    <source>
        <strain evidence="2">LF1</strain>
    </source>
</reference>
<accession>A0A0U1P2R6</accession>
<keyword evidence="2" id="KW-1185">Reference proteome</keyword>
<dbReference type="InterPro" id="IPR024787">
    <property type="entry name" value="EcsC"/>
</dbReference>
<evidence type="ECO:0000313" key="1">
    <source>
        <dbReference type="EMBL" id="CRK84412.1"/>
    </source>
</evidence>
<evidence type="ECO:0000313" key="2">
    <source>
        <dbReference type="Proteomes" id="UP000199087"/>
    </source>
</evidence>
<dbReference type="AlphaFoldDB" id="A0A0U1P2R6"/>
<dbReference type="STRING" id="1499688.BN000_04425"/>
<dbReference type="PANTHER" id="PTHR41260">
    <property type="entry name" value="PROTEIN ECSC"/>
    <property type="match status" value="1"/>
</dbReference>
<organism evidence="1 2">
    <name type="scientific">Neobacillus massiliamazoniensis</name>
    <dbReference type="NCBI Taxonomy" id="1499688"/>
    <lineage>
        <taxon>Bacteria</taxon>
        <taxon>Bacillati</taxon>
        <taxon>Bacillota</taxon>
        <taxon>Bacilli</taxon>
        <taxon>Bacillales</taxon>
        <taxon>Bacillaceae</taxon>
        <taxon>Neobacillus</taxon>
    </lineage>
</organism>
<dbReference type="EMBL" id="CVRB01000004">
    <property type="protein sequence ID" value="CRK84412.1"/>
    <property type="molecule type" value="Genomic_DNA"/>
</dbReference>
<dbReference type="PANTHER" id="PTHR41260:SF1">
    <property type="entry name" value="PROTEIN ECSC"/>
    <property type="match status" value="1"/>
</dbReference>